<name>A0ACB8F1J8_9SAUR</name>
<dbReference type="Proteomes" id="UP000827872">
    <property type="component" value="Linkage Group LG05"/>
</dbReference>
<protein>
    <submittedName>
        <fullName evidence="1">Uncharacterized protein</fullName>
    </submittedName>
</protein>
<keyword evidence="2" id="KW-1185">Reference proteome</keyword>
<reference evidence="1" key="1">
    <citation type="submission" date="2021-08" db="EMBL/GenBank/DDBJ databases">
        <title>The first chromosome-level gecko genome reveals the dynamic sex chromosomes of Neotropical dwarf geckos (Sphaerodactylidae: Sphaerodactylus).</title>
        <authorList>
            <person name="Pinto B.J."/>
            <person name="Keating S.E."/>
            <person name="Gamble T."/>
        </authorList>
    </citation>
    <scope>NUCLEOTIDE SEQUENCE</scope>
    <source>
        <strain evidence="1">TG3544</strain>
    </source>
</reference>
<evidence type="ECO:0000313" key="1">
    <source>
        <dbReference type="EMBL" id="KAH7999223.1"/>
    </source>
</evidence>
<comment type="caution">
    <text evidence="1">The sequence shown here is derived from an EMBL/GenBank/DDBJ whole genome shotgun (WGS) entry which is preliminary data.</text>
</comment>
<sequence length="596" mass="65050">MILLTQRREAEAMEILDSLGGDVAAAHICRSHWGSAQARDEAYQAAIKAFCCSNRVRNTKLDSLLAEAQDKCGLDFAAQLLSGELNTLNCNPEKFPRSVPVPINGSLEQLGQPLRSTGTPTSYLSDFAISQSPTVPYLTRRSGEPKVSKLCGSAANSLAEPGEGRISLASPAVSRSQSPGVQDQPQSHSRDDLQDSCLGVLVSSGKEEPLEKSVQSPVECTEPPNIMPAEPQDLKEGIHSNLPTTSTLQDDQASKGYIHTPPVDSRSPSQSINSKSTPSSSDVPPVASSSSIDQEGDENQFFMFVVIHANEDESIACRVKDLLESMGVSNGATFCEDFLVPGHNQLTCFQDALDNSAFTLLLLTENFNSRLCNFQTNAALMRSFTNIVNSNSVIPFVPKESSLKKEDMPIMLMGIVPLNENLCVFKKTVKKTFTKSAFLTKKAAWSMKQQIRHQERLHEQYQDYRQMHQYLLGLNLQPGYNAQMPFPPMQVGFPGSCHVPLGYAPPPFLPPAFSAPRMFQPEFESSWASSPQPFAVPTSMPRGPQPHLIIQNAQMVQIGDYSQMQVERTNAALGTAEGEVDESREMEAGAGGRHGN</sequence>
<organism evidence="1 2">
    <name type="scientific">Sphaerodactylus townsendi</name>
    <dbReference type="NCBI Taxonomy" id="933632"/>
    <lineage>
        <taxon>Eukaryota</taxon>
        <taxon>Metazoa</taxon>
        <taxon>Chordata</taxon>
        <taxon>Craniata</taxon>
        <taxon>Vertebrata</taxon>
        <taxon>Euteleostomi</taxon>
        <taxon>Lepidosauria</taxon>
        <taxon>Squamata</taxon>
        <taxon>Bifurcata</taxon>
        <taxon>Gekkota</taxon>
        <taxon>Sphaerodactylidae</taxon>
        <taxon>Sphaerodactylus</taxon>
    </lineage>
</organism>
<gene>
    <name evidence="1" type="ORF">K3G42_006773</name>
</gene>
<accession>A0ACB8F1J8</accession>
<evidence type="ECO:0000313" key="2">
    <source>
        <dbReference type="Proteomes" id="UP000827872"/>
    </source>
</evidence>
<proteinExistence type="predicted"/>
<dbReference type="EMBL" id="CM037618">
    <property type="protein sequence ID" value="KAH7999223.1"/>
    <property type="molecule type" value="Genomic_DNA"/>
</dbReference>